<name>A0A9J6BL65_POLVA</name>
<dbReference type="SUPFAM" id="SSF57184">
    <property type="entry name" value="Growth factor receptor domain"/>
    <property type="match status" value="1"/>
</dbReference>
<keyword evidence="2" id="KW-0472">Membrane</keyword>
<feature type="transmembrane region" description="Helical" evidence="2">
    <location>
        <begin position="102"/>
        <end position="124"/>
    </location>
</feature>
<evidence type="ECO:0000256" key="1">
    <source>
        <dbReference type="SAM" id="MobiDB-lite"/>
    </source>
</evidence>
<dbReference type="InterPro" id="IPR006212">
    <property type="entry name" value="Furin_repeat"/>
</dbReference>
<dbReference type="OrthoDB" id="7323052at2759"/>
<feature type="compositionally biased region" description="Low complexity" evidence="1">
    <location>
        <begin position="298"/>
        <end position="314"/>
    </location>
</feature>
<comment type="caution">
    <text evidence="3">The sequence shown here is derived from an EMBL/GenBank/DDBJ whole genome shotgun (WGS) entry which is preliminary data.</text>
</comment>
<dbReference type="Proteomes" id="UP001107558">
    <property type="component" value="Chromosome 3"/>
</dbReference>
<accession>A0A9J6BL65</accession>
<evidence type="ECO:0000256" key="2">
    <source>
        <dbReference type="SAM" id="Phobius"/>
    </source>
</evidence>
<dbReference type="InterPro" id="IPR009030">
    <property type="entry name" value="Growth_fac_rcpt_cys_sf"/>
</dbReference>
<gene>
    <name evidence="3" type="ORF">PVAND_000400</name>
</gene>
<organism evidence="3 4">
    <name type="scientific">Polypedilum vanderplanki</name>
    <name type="common">Sleeping chironomid midge</name>
    <dbReference type="NCBI Taxonomy" id="319348"/>
    <lineage>
        <taxon>Eukaryota</taxon>
        <taxon>Metazoa</taxon>
        <taxon>Ecdysozoa</taxon>
        <taxon>Arthropoda</taxon>
        <taxon>Hexapoda</taxon>
        <taxon>Insecta</taxon>
        <taxon>Pterygota</taxon>
        <taxon>Neoptera</taxon>
        <taxon>Endopterygota</taxon>
        <taxon>Diptera</taxon>
        <taxon>Nematocera</taxon>
        <taxon>Chironomoidea</taxon>
        <taxon>Chironomidae</taxon>
        <taxon>Chironominae</taxon>
        <taxon>Polypedilum</taxon>
        <taxon>Polypedilum</taxon>
    </lineage>
</organism>
<dbReference type="AlphaFoldDB" id="A0A9J6BL65"/>
<evidence type="ECO:0000313" key="3">
    <source>
        <dbReference type="EMBL" id="KAG5670118.1"/>
    </source>
</evidence>
<sequence>MAVFAAIADNQSSNEIIMQVTNNSNENSTESTGNSKLAECIEENCLRCNINGCIKCTKFIMTDSRMCVDECPKNYIQQWSSTSDLMGRTCVLSNVNNSIKTVMIGVVCGALLCFIIVLLGVIVFRRKQQKMNRKSIKDQLIDDEYDRHEFLRQLDDLRPHAELFLFMLNDTRKQIRKSYISGDTTASAKYYPIVRDLAKILILLNRPVELIDGPPHDWNRLLLWADRILSQYKPQQQITQLIEFLKTPTSLSLPSPILDQNDDARLVSKHTTFKSHFYSTPVVQNRRKFGNSATLPPSINLNTSHNISNNNNNRNIDKNLSDSDDDLPPIKIIKEDERDEKGGGGSLISLRDFLNESNQNITKQQHLRNSCHQSQYGDSFEHVKNYLSSGSLLVVEDELIEFKLGSRPQDEITTEL</sequence>
<keyword evidence="2" id="KW-0812">Transmembrane</keyword>
<feature type="region of interest" description="Disordered" evidence="1">
    <location>
        <begin position="290"/>
        <end position="328"/>
    </location>
</feature>
<dbReference type="CDD" id="cd00064">
    <property type="entry name" value="FU"/>
    <property type="match status" value="1"/>
</dbReference>
<keyword evidence="2" id="KW-1133">Transmembrane helix</keyword>
<reference evidence="3" key="1">
    <citation type="submission" date="2021-03" db="EMBL/GenBank/DDBJ databases">
        <title>Chromosome level genome of the anhydrobiotic midge Polypedilum vanderplanki.</title>
        <authorList>
            <person name="Yoshida Y."/>
            <person name="Kikawada T."/>
            <person name="Gusev O."/>
        </authorList>
    </citation>
    <scope>NUCLEOTIDE SEQUENCE</scope>
    <source>
        <strain evidence="3">NIAS01</strain>
        <tissue evidence="3">Whole body or cell culture</tissue>
    </source>
</reference>
<evidence type="ECO:0000313" key="4">
    <source>
        <dbReference type="Proteomes" id="UP001107558"/>
    </source>
</evidence>
<dbReference type="EMBL" id="JADBJN010000003">
    <property type="protein sequence ID" value="KAG5670118.1"/>
    <property type="molecule type" value="Genomic_DNA"/>
</dbReference>
<protein>
    <submittedName>
        <fullName evidence="3">Uncharacterized protein</fullName>
    </submittedName>
</protein>
<keyword evidence="4" id="KW-1185">Reference proteome</keyword>
<proteinExistence type="predicted"/>